<evidence type="ECO:0000313" key="8">
    <source>
        <dbReference type="Proteomes" id="UP000318711"/>
    </source>
</evidence>
<comment type="function">
    <text evidence="4">One of the essential components for the initiation of protein synthesis. Stabilizes the binding of IF-2 and IF-3 on the 30S subunit to which N-formylmethionyl-tRNA(fMet) subsequently binds. Helps modulate mRNA selection, yielding the 30S pre-initiation complex (PIC). Upon addition of the 50S ribosomal subunit IF-1, IF-2 and IF-3 are released leaving the mature 70S translation initiation complex.</text>
</comment>
<evidence type="ECO:0000256" key="5">
    <source>
        <dbReference type="NCBIfam" id="TIGR00008"/>
    </source>
</evidence>
<dbReference type="FunFam" id="2.40.50.140:FF:000002">
    <property type="entry name" value="Translation initiation factor IF-1"/>
    <property type="match status" value="1"/>
</dbReference>
<organism evidence="7 8">
    <name type="scientific">Candidatus Berkelbacteria bacterium Licking1014_2</name>
    <dbReference type="NCBI Taxonomy" id="2017146"/>
    <lineage>
        <taxon>Bacteria</taxon>
        <taxon>Candidatus Berkelbacteria</taxon>
    </lineage>
</organism>
<comment type="similarity">
    <text evidence="1 4">Belongs to the IF-1 family.</text>
</comment>
<dbReference type="PANTHER" id="PTHR33370:SF1">
    <property type="entry name" value="TRANSLATION INITIATION FACTOR IF-1, CHLOROPLASTIC"/>
    <property type="match status" value="1"/>
</dbReference>
<dbReference type="PROSITE" id="PS50832">
    <property type="entry name" value="S1_IF1_TYPE"/>
    <property type="match status" value="1"/>
</dbReference>
<evidence type="ECO:0000256" key="1">
    <source>
        <dbReference type="ARBA" id="ARBA00010939"/>
    </source>
</evidence>
<dbReference type="Gene3D" id="2.40.50.140">
    <property type="entry name" value="Nucleic acid-binding proteins"/>
    <property type="match status" value="1"/>
</dbReference>
<reference evidence="7 8" key="1">
    <citation type="submission" date="2017-07" db="EMBL/GenBank/DDBJ databases">
        <title>Mechanisms for carbon and nitrogen cycling indicate functional differentiation within the Candidate Phyla Radiation.</title>
        <authorList>
            <person name="Danczak R.E."/>
            <person name="Johnston M.D."/>
            <person name="Kenah C."/>
            <person name="Slattery M."/>
            <person name="Wrighton K.C."/>
            <person name="Wilkins M.J."/>
        </authorList>
    </citation>
    <scope>NUCLEOTIDE SEQUENCE [LARGE SCALE GENOMIC DNA]</scope>
    <source>
        <strain evidence="7">Licking1014_2</strain>
    </source>
</reference>
<feature type="domain" description="S1-like" evidence="6">
    <location>
        <begin position="1"/>
        <end position="73"/>
    </location>
</feature>
<dbReference type="NCBIfam" id="TIGR00008">
    <property type="entry name" value="infA"/>
    <property type="match status" value="1"/>
</dbReference>
<dbReference type="Proteomes" id="UP000318711">
    <property type="component" value="Unassembled WGS sequence"/>
</dbReference>
<keyword evidence="4" id="KW-0699">rRNA-binding</keyword>
<dbReference type="GO" id="GO:0019843">
    <property type="term" value="F:rRNA binding"/>
    <property type="evidence" value="ECO:0007669"/>
    <property type="project" value="UniProtKB-UniRule"/>
</dbReference>
<dbReference type="GO" id="GO:0005829">
    <property type="term" value="C:cytosol"/>
    <property type="evidence" value="ECO:0007669"/>
    <property type="project" value="TreeGrafter"/>
</dbReference>
<keyword evidence="2 4" id="KW-0396">Initiation factor</keyword>
<dbReference type="Pfam" id="PF01176">
    <property type="entry name" value="eIF-1a"/>
    <property type="match status" value="1"/>
</dbReference>
<keyword evidence="4" id="KW-0694">RNA-binding</keyword>
<comment type="subunit">
    <text evidence="4">Component of the 30S ribosomal translation pre-initiation complex which assembles on the 30S ribosome in the order IF-2 and IF-3, IF-1 and N-formylmethionyl-tRNA(fMet); mRNA recruitment can occur at any time during PIC assembly.</text>
</comment>
<protein>
    <recommendedName>
        <fullName evidence="4 5">Translation initiation factor IF-1</fullName>
    </recommendedName>
</protein>
<evidence type="ECO:0000256" key="2">
    <source>
        <dbReference type="ARBA" id="ARBA00022540"/>
    </source>
</evidence>
<dbReference type="SUPFAM" id="SSF50249">
    <property type="entry name" value="Nucleic acid-binding proteins"/>
    <property type="match status" value="1"/>
</dbReference>
<gene>
    <name evidence="4" type="primary">infA</name>
    <name evidence="7" type="ORF">CEN88_101</name>
</gene>
<keyword evidence="3 4" id="KW-0648">Protein biosynthesis</keyword>
<name>A0A554LWJ7_9BACT</name>
<proteinExistence type="inferred from homology"/>
<dbReference type="GO" id="GO:0043022">
    <property type="term" value="F:ribosome binding"/>
    <property type="evidence" value="ECO:0007669"/>
    <property type="project" value="UniProtKB-UniRule"/>
</dbReference>
<evidence type="ECO:0000259" key="6">
    <source>
        <dbReference type="PROSITE" id="PS50832"/>
    </source>
</evidence>
<dbReference type="AlphaFoldDB" id="A0A554LWJ7"/>
<evidence type="ECO:0000256" key="4">
    <source>
        <dbReference type="HAMAP-Rule" id="MF_00075"/>
    </source>
</evidence>
<evidence type="ECO:0000313" key="7">
    <source>
        <dbReference type="EMBL" id="TSC97224.1"/>
    </source>
</evidence>
<comment type="caution">
    <text evidence="7">The sequence shown here is derived from an EMBL/GenBank/DDBJ whole genome shotgun (WGS) entry which is preliminary data.</text>
</comment>
<comment type="subcellular location">
    <subcellularLocation>
        <location evidence="4">Cytoplasm</location>
    </subcellularLocation>
</comment>
<dbReference type="InterPro" id="IPR012340">
    <property type="entry name" value="NA-bd_OB-fold"/>
</dbReference>
<sequence>MSKDKQIISLTGEVTESLPNATFRVKLDGSGQEVLAYIGGKMRLHYIKIIPGDRVQVELSPYNLERGRLVRRL</sequence>
<accession>A0A554LWJ7</accession>
<dbReference type="InterPro" id="IPR004368">
    <property type="entry name" value="TIF_IF1"/>
</dbReference>
<evidence type="ECO:0000256" key="3">
    <source>
        <dbReference type="ARBA" id="ARBA00022917"/>
    </source>
</evidence>
<dbReference type="GO" id="GO:0003743">
    <property type="term" value="F:translation initiation factor activity"/>
    <property type="evidence" value="ECO:0007669"/>
    <property type="project" value="UniProtKB-UniRule"/>
</dbReference>
<dbReference type="CDD" id="cd04451">
    <property type="entry name" value="S1_IF1"/>
    <property type="match status" value="1"/>
</dbReference>
<dbReference type="EMBL" id="VMGL01000008">
    <property type="protein sequence ID" value="TSC97224.1"/>
    <property type="molecule type" value="Genomic_DNA"/>
</dbReference>
<dbReference type="InterPro" id="IPR006196">
    <property type="entry name" value="RNA-binding_domain_S1_IF1"/>
</dbReference>
<dbReference type="PANTHER" id="PTHR33370">
    <property type="entry name" value="TRANSLATION INITIATION FACTOR IF-1, CHLOROPLASTIC"/>
    <property type="match status" value="1"/>
</dbReference>
<dbReference type="HAMAP" id="MF_00075">
    <property type="entry name" value="IF_1"/>
    <property type="match status" value="1"/>
</dbReference>
<keyword evidence="4" id="KW-0963">Cytoplasm</keyword>